<reference evidence="1" key="1">
    <citation type="submission" date="2018-12" db="EMBL/GenBank/DDBJ databases">
        <authorList>
            <person name="Will S."/>
            <person name="Neumann-Schaal M."/>
            <person name="Henke P."/>
        </authorList>
    </citation>
    <scope>NUCLEOTIDE SEQUENCE</scope>
    <source>
        <strain evidence="1">PCC 7102</strain>
    </source>
</reference>
<dbReference type="EMBL" id="RSCL01000064">
    <property type="protein sequence ID" value="RUS93114.1"/>
    <property type="molecule type" value="Genomic_DNA"/>
</dbReference>
<proteinExistence type="predicted"/>
<keyword evidence="2" id="KW-1185">Reference proteome</keyword>
<dbReference type="AlphaFoldDB" id="A0A433UH34"/>
<accession>A0A433UH34</accession>
<dbReference type="Proteomes" id="UP000271624">
    <property type="component" value="Unassembled WGS sequence"/>
</dbReference>
<protein>
    <submittedName>
        <fullName evidence="1">Uncharacterized protein</fullName>
    </submittedName>
</protein>
<dbReference type="RefSeq" id="WP_127087642.1">
    <property type="nucleotide sequence ID" value="NZ_RSCL01000064.1"/>
</dbReference>
<evidence type="ECO:0000313" key="2">
    <source>
        <dbReference type="Proteomes" id="UP000271624"/>
    </source>
</evidence>
<comment type="caution">
    <text evidence="1">The sequence shown here is derived from an EMBL/GenBank/DDBJ whole genome shotgun (WGS) entry which is preliminary data.</text>
</comment>
<gene>
    <name evidence="1" type="ORF">DSM106972_097460</name>
</gene>
<sequence length="256" mass="27295">MSGKQVKDHISGVAGSNLNAVETLFGVDANALKNGRLSPEALAALKDLQADAAFWAKNGEKIRKQLEIVCAGTTEKTITLGMLAQAVNKFGKAIVGAKYNAALAQKQFGNFLQEKKLQAGAQFGQEEARHSTQMMFQQADNNLQAQIFRANVQMRYNQLKLKADSANHQLQERHTDLRASAAMQLGSNAPTLTQPNRVSMPGGVSSNVNVNSVDTPVNGLPMGTDAIADSATGRGLFGIFGAIGRGVSKVRSWLGI</sequence>
<name>A0A433UH34_9CYAN</name>
<reference evidence="1" key="2">
    <citation type="journal article" date="2019" name="Genome Biol. Evol.">
        <title>Day and night: Metabolic profiles and evolutionary relationships of six axenic non-marine cyanobacteria.</title>
        <authorList>
            <person name="Will S.E."/>
            <person name="Henke P."/>
            <person name="Boedeker C."/>
            <person name="Huang S."/>
            <person name="Brinkmann H."/>
            <person name="Rohde M."/>
            <person name="Jarek M."/>
            <person name="Friedl T."/>
            <person name="Seufert S."/>
            <person name="Schumacher M."/>
            <person name="Overmann J."/>
            <person name="Neumann-Schaal M."/>
            <person name="Petersen J."/>
        </authorList>
    </citation>
    <scope>NUCLEOTIDE SEQUENCE [LARGE SCALE GENOMIC DNA]</scope>
    <source>
        <strain evidence="1">PCC 7102</strain>
    </source>
</reference>
<evidence type="ECO:0000313" key="1">
    <source>
        <dbReference type="EMBL" id="RUS93114.1"/>
    </source>
</evidence>
<organism evidence="1 2">
    <name type="scientific">Dulcicalothrix desertica PCC 7102</name>
    <dbReference type="NCBI Taxonomy" id="232991"/>
    <lineage>
        <taxon>Bacteria</taxon>
        <taxon>Bacillati</taxon>
        <taxon>Cyanobacteriota</taxon>
        <taxon>Cyanophyceae</taxon>
        <taxon>Nostocales</taxon>
        <taxon>Calotrichaceae</taxon>
        <taxon>Dulcicalothrix</taxon>
    </lineage>
</organism>